<reference evidence="3" key="1">
    <citation type="journal article" date="2023" name="PhytoFront">
        <title>Draft Genome Resources of Seven Strains of Tilletia horrida, Causal Agent of Kernel Smut of Rice.</title>
        <authorList>
            <person name="Khanal S."/>
            <person name="Antony Babu S."/>
            <person name="Zhou X.G."/>
        </authorList>
    </citation>
    <scope>NUCLEOTIDE SEQUENCE</scope>
    <source>
        <strain evidence="3">TX3</strain>
    </source>
</reference>
<evidence type="ECO:0000256" key="1">
    <source>
        <dbReference type="SAM" id="MobiDB-lite"/>
    </source>
</evidence>
<organism evidence="3 4">
    <name type="scientific">Tilletia horrida</name>
    <dbReference type="NCBI Taxonomy" id="155126"/>
    <lineage>
        <taxon>Eukaryota</taxon>
        <taxon>Fungi</taxon>
        <taxon>Dikarya</taxon>
        <taxon>Basidiomycota</taxon>
        <taxon>Ustilaginomycotina</taxon>
        <taxon>Exobasidiomycetes</taxon>
        <taxon>Tilletiales</taxon>
        <taxon>Tilletiaceae</taxon>
        <taxon>Tilletia</taxon>
    </lineage>
</organism>
<sequence length="391" mass="41043">MTLMAGIKDAGGAQRQQRQQHINQHGYGDYVQMHNHHPQHHHQQQQQQPQTAGPAAHRAQRRSLFRRSLAWFGGGQAPIQGPIQDWPDQNGGLGGSPVEAHPRLVTMSGETAEKPSVTRKSLFLGGGAQGNEWDVNGDGSHFWRRFASAQRVAQAGDADPINASSRKWLRKERRGHCMLICMATFFGLTVLAGIAAVVVWREMEPHTHHSDVPPALEKANLPPSPPSAASFDTSDAAAAQNIDPTAYASPAMTSTGSLGAASVSSAAAATSTGSNVYGPSKSSTAIPGATSAELASSGASTKAAASKSASAATLAAATPKSDNGNADNDGDNAADDADADDQTDSPPSASKQRPTVKHEQIKHHHGGGSTNDVRRRRRLKMSSLPPKLAAS</sequence>
<feature type="compositionally biased region" description="Low complexity" evidence="1">
    <location>
        <begin position="315"/>
        <end position="327"/>
    </location>
</feature>
<feature type="region of interest" description="Disordered" evidence="1">
    <location>
        <begin position="315"/>
        <end position="391"/>
    </location>
</feature>
<gene>
    <name evidence="3" type="ORF">OC842_006100</name>
</gene>
<keyword evidence="2" id="KW-0812">Transmembrane</keyword>
<feature type="compositionally biased region" description="Acidic residues" evidence="1">
    <location>
        <begin position="328"/>
        <end position="343"/>
    </location>
</feature>
<dbReference type="EMBL" id="JAPDMQ010000502">
    <property type="protein sequence ID" value="KAK0523584.1"/>
    <property type="molecule type" value="Genomic_DNA"/>
</dbReference>
<evidence type="ECO:0000256" key="2">
    <source>
        <dbReference type="SAM" id="Phobius"/>
    </source>
</evidence>
<feature type="transmembrane region" description="Helical" evidence="2">
    <location>
        <begin position="177"/>
        <end position="200"/>
    </location>
</feature>
<keyword evidence="4" id="KW-1185">Reference proteome</keyword>
<name>A0AAN6JHW3_9BASI</name>
<keyword evidence="2" id="KW-0472">Membrane</keyword>
<evidence type="ECO:0000313" key="3">
    <source>
        <dbReference type="EMBL" id="KAK0523584.1"/>
    </source>
</evidence>
<accession>A0AAN6JHW3</accession>
<comment type="caution">
    <text evidence="3">The sequence shown here is derived from an EMBL/GenBank/DDBJ whole genome shotgun (WGS) entry which is preliminary data.</text>
</comment>
<protein>
    <submittedName>
        <fullName evidence="3">Uncharacterized protein</fullName>
    </submittedName>
</protein>
<proteinExistence type="predicted"/>
<dbReference type="Proteomes" id="UP001176521">
    <property type="component" value="Unassembled WGS sequence"/>
</dbReference>
<keyword evidence="2" id="KW-1133">Transmembrane helix</keyword>
<feature type="region of interest" description="Disordered" evidence="1">
    <location>
        <begin position="207"/>
        <end position="234"/>
    </location>
</feature>
<feature type="compositionally biased region" description="Basic residues" evidence="1">
    <location>
        <begin position="34"/>
        <end position="43"/>
    </location>
</feature>
<feature type="compositionally biased region" description="Polar residues" evidence="1">
    <location>
        <begin position="344"/>
        <end position="353"/>
    </location>
</feature>
<dbReference type="AlphaFoldDB" id="A0AAN6JHW3"/>
<evidence type="ECO:0000313" key="4">
    <source>
        <dbReference type="Proteomes" id="UP001176521"/>
    </source>
</evidence>
<feature type="region of interest" description="Disordered" evidence="1">
    <location>
        <begin position="1"/>
        <end position="60"/>
    </location>
</feature>
<feature type="compositionally biased region" description="Low complexity" evidence="1">
    <location>
        <begin position="10"/>
        <end position="20"/>
    </location>
</feature>